<dbReference type="EMBL" id="WJIE01000009">
    <property type="protein sequence ID" value="MRG95811.1"/>
    <property type="molecule type" value="Genomic_DNA"/>
</dbReference>
<dbReference type="RefSeq" id="WP_153822628.1">
    <property type="nucleotide sequence ID" value="NZ_WJIE01000009.1"/>
</dbReference>
<comment type="caution">
    <text evidence="3">The sequence shown here is derived from an EMBL/GenBank/DDBJ whole genome shotgun (WGS) entry which is preliminary data.</text>
</comment>
<evidence type="ECO:0000259" key="2">
    <source>
        <dbReference type="Pfam" id="PF14331"/>
    </source>
</evidence>
<evidence type="ECO:0000256" key="1">
    <source>
        <dbReference type="SAM" id="Phobius"/>
    </source>
</evidence>
<keyword evidence="4" id="KW-1185">Reference proteome</keyword>
<feature type="transmembrane region" description="Helical" evidence="1">
    <location>
        <begin position="398"/>
        <end position="417"/>
    </location>
</feature>
<dbReference type="PROSITE" id="PS50007">
    <property type="entry name" value="PIPLC_X_DOMAIN"/>
    <property type="match status" value="1"/>
</dbReference>
<reference evidence="3 4" key="1">
    <citation type="submission" date="2019-10" db="EMBL/GenBank/DDBJ databases">
        <title>A soil myxobacterium in the family Polyangiaceae.</title>
        <authorList>
            <person name="Li Y."/>
            <person name="Wang J."/>
        </authorList>
    </citation>
    <scope>NUCLEOTIDE SEQUENCE [LARGE SCALE GENOMIC DNA]</scope>
    <source>
        <strain evidence="3 4">DSM 14734</strain>
    </source>
</reference>
<proteinExistence type="predicted"/>
<keyword evidence="1" id="KW-0812">Transmembrane</keyword>
<dbReference type="InterPro" id="IPR027417">
    <property type="entry name" value="P-loop_NTPase"/>
</dbReference>
<dbReference type="OrthoDB" id="9758229at2"/>
<keyword evidence="1" id="KW-1133">Transmembrane helix</keyword>
<dbReference type="Proteomes" id="UP000440224">
    <property type="component" value="Unassembled WGS sequence"/>
</dbReference>
<dbReference type="Pfam" id="PF14331">
    <property type="entry name" value="IcmF-related_N"/>
    <property type="match status" value="1"/>
</dbReference>
<sequence length="1355" mass="147598">MTVGLLLKILAGLAALAVVGVGVYALVLAQKKKAQKAAELARREGKPDAVAEIRASVGKAKAALVKKVPDKAAREEMPRFLVLGEPSSGKTTLLGGSGLSVGLHEGGDPAPGDRSAVHLWMLGKALLVDVAGGLLFGEGGTAAPDGPYRALLHELKRLYPDRPVDGILLTVPCNEVMPQARSTPAERKRKATVLRAAIALAQQTLGMNVPVYVVVTQTDRLSGFRSLGTEVTQNGKDDILGWSSPHPPFTEGSDDWASEAIGSVRDALLRYQARRFAGAPVVRSPDDFFLFPSEIESLGDGLRTYVDPVFLEGAGQETLTLRGIYFTGLADPPAGPLPLPAPGASPAALAPPAKPAAAAAPPGKVLFTKDLFEHKVFAERNLGKPAAAALRRRQRVNLGLQLVAGCLAGMFLAALWIDASRLERRTTAVMPFLRDVQSSVLSAKSEAPGTETSFEAKKLRAKALIEKLETIEESGRLRSPLNPASWWSRLDGRVDSAFVIALEQVLVDTFRAGLDEEANHLLRPLPPQAPPDTFFPLSVEKSQEYILLETWLRELGAFEAHVARHDALLGELPKDATPDARMQGVADLSDYLLGYKTSPTIAVEYYRNALARGARRQPFDLAPRRDPAREKAQALFKGLQDRVLEAYSDAVVRADVEQLVQSLKDLETKGAEYTAQDLWTLRDAIARVEAHLGAPTLAWVSSESLPPNEGIAGLLKAVKTSRLLGPDVEAALRGGVDARLLDLKTYVASAGAPLSGPILERKGGVLLMRLSPFILGLKAPIDALRQQTFMTAEEEQTLTAELDRARVDWDAEVLKEASRLPKDYETFLQGKLLTTIDPRVRNTISDLTVRQVKASTLGAVARAARPATPLPGNSNRQFETVRADAANLGQAMAPIREMIGAFVRLRMDDARDRLRELLRGQGSEVLGRGAEVLRAENLYGLKKGGFTWWDGRSTPAFEAFSVPDAGRLSEYAAAQRTRAATLHKELAEPVLAAMESPEVAGDGAGDPNVALWQNVAWPLKDHENKKAGNGVSNLETFMLSDLPLITGKNCIAELDKRANVDGSGGFFAGKQKYIVEELRERCRALAGDEMRDRYAALRRTFNRELSGKFPFVKIEPGIRVEDARPEVVRRFLQDAGDFRADFGYVLGKETKASAGEVGRFLDKIEAVRAFMMPMWAQVESAEDGIYDVKVEFRVNPGLEVGGNRIAEWAMRLADERLFRDGPKVEASWRVNDPVRVDLRWAKSSLDVPLSTQGPNVFVNDRTVTFEERGPWALLRMIAFHQTSARDASQKSEGGSHVLGFVIQSSPDPTGGFIERVGTEANTVRVFIRIGITGVEKDRFLRYPEFPAVAPTLYER</sequence>
<gene>
    <name evidence="3" type="ORF">GF068_28410</name>
</gene>
<evidence type="ECO:0000313" key="4">
    <source>
        <dbReference type="Proteomes" id="UP000440224"/>
    </source>
</evidence>
<feature type="domain" description="Type VI secretion system component TssM1 N-terminal" evidence="2">
    <location>
        <begin position="148"/>
        <end position="400"/>
    </location>
</feature>
<keyword evidence="1" id="KW-0472">Membrane</keyword>
<dbReference type="InterPro" id="IPR025743">
    <property type="entry name" value="TssM1_N"/>
</dbReference>
<organism evidence="3 4">
    <name type="scientific">Polyangium spumosum</name>
    <dbReference type="NCBI Taxonomy" id="889282"/>
    <lineage>
        <taxon>Bacteria</taxon>
        <taxon>Pseudomonadati</taxon>
        <taxon>Myxococcota</taxon>
        <taxon>Polyangia</taxon>
        <taxon>Polyangiales</taxon>
        <taxon>Polyangiaceae</taxon>
        <taxon>Polyangium</taxon>
    </lineage>
</organism>
<protein>
    <recommendedName>
        <fullName evidence="2">Type VI secretion system component TssM1 N-terminal domain-containing protein</fullName>
    </recommendedName>
</protein>
<accession>A0A6N7Q4M2</accession>
<name>A0A6N7Q4M2_9BACT</name>
<dbReference type="SUPFAM" id="SSF52540">
    <property type="entry name" value="P-loop containing nucleoside triphosphate hydrolases"/>
    <property type="match status" value="1"/>
</dbReference>
<dbReference type="InterPro" id="IPR053156">
    <property type="entry name" value="T6SS_TssM-like"/>
</dbReference>
<dbReference type="PANTHER" id="PTHR36153">
    <property type="entry name" value="INNER MEMBRANE PROTEIN-RELATED"/>
    <property type="match status" value="1"/>
</dbReference>
<dbReference type="PANTHER" id="PTHR36153:SF1">
    <property type="entry name" value="TYPE VI SECRETION SYSTEM COMPONENT TSSM1"/>
    <property type="match status" value="1"/>
</dbReference>
<feature type="transmembrane region" description="Helical" evidence="1">
    <location>
        <begin position="6"/>
        <end position="27"/>
    </location>
</feature>
<evidence type="ECO:0000313" key="3">
    <source>
        <dbReference type="EMBL" id="MRG95811.1"/>
    </source>
</evidence>